<gene>
    <name evidence="1" type="ORF">PSALAMII_LOCUS9522</name>
</gene>
<sequence>MDPFQRLPAELIRQIIGDTADFVGTESLILVSRHARSVFKLDTYSITRVILSSNPITSQLEIKRLLSNIAVIHSPSIFCASLDEYMGVAASNETLDSPQQMQIPDVACRVLHIAAQIQRLACICLSKLRTEFVIAVGGLPAHAKNANMPFSWMEEYRVYWALWHLRCYSDLRKTTGWRALSPHDARSHLINRKWQWSDDSIQALDSYFTLAGSHPLRSEEIWTVAVALEDLGARSFKIFPEEKLQPEYRSTLSRDLPPDTPIPLFSSIELPRSVKTERPVWSPPPTPEKNPVTSAWFLYPQGTIDVSGQAAVFRFLRNHVQRKGVNRLGMEDILRYRRCGVFLWDLWRMFSTGLLPNSFRRETPTHDGGLIEPESENSPGSFGVLSKWLEVGGARQQGARRSDHIHGYVTFPKSFIVCVQPLKKPAPETAK</sequence>
<evidence type="ECO:0000313" key="2">
    <source>
        <dbReference type="Proteomes" id="UP001152592"/>
    </source>
</evidence>
<proteinExistence type="predicted"/>
<protein>
    <submittedName>
        <fullName evidence="1">Uncharacterized protein</fullName>
    </submittedName>
</protein>
<accession>A0A9W4NUR4</accession>
<dbReference type="EMBL" id="CAJVPD010000279">
    <property type="protein sequence ID" value="CAG8418895.1"/>
    <property type="molecule type" value="Genomic_DNA"/>
</dbReference>
<reference evidence="1" key="1">
    <citation type="submission" date="2021-07" db="EMBL/GenBank/DDBJ databases">
        <authorList>
            <person name="Branca A.L. A."/>
        </authorList>
    </citation>
    <scope>NUCLEOTIDE SEQUENCE</scope>
</reference>
<organism evidence="1 2">
    <name type="scientific">Penicillium salamii</name>
    <dbReference type="NCBI Taxonomy" id="1612424"/>
    <lineage>
        <taxon>Eukaryota</taxon>
        <taxon>Fungi</taxon>
        <taxon>Dikarya</taxon>
        <taxon>Ascomycota</taxon>
        <taxon>Pezizomycotina</taxon>
        <taxon>Eurotiomycetes</taxon>
        <taxon>Eurotiomycetidae</taxon>
        <taxon>Eurotiales</taxon>
        <taxon>Aspergillaceae</taxon>
        <taxon>Penicillium</taxon>
    </lineage>
</organism>
<name>A0A9W4NUR4_9EURO</name>
<dbReference type="Proteomes" id="UP001152592">
    <property type="component" value="Unassembled WGS sequence"/>
</dbReference>
<dbReference type="OrthoDB" id="74360at2759"/>
<evidence type="ECO:0000313" key="1">
    <source>
        <dbReference type="EMBL" id="CAG8418895.1"/>
    </source>
</evidence>
<comment type="caution">
    <text evidence="1">The sequence shown here is derived from an EMBL/GenBank/DDBJ whole genome shotgun (WGS) entry which is preliminary data.</text>
</comment>
<dbReference type="AlphaFoldDB" id="A0A9W4NUR4"/>